<gene>
    <name evidence="8" type="ORF">HMPREF0542_10170</name>
</gene>
<dbReference type="AlphaFoldDB" id="E7FMP3"/>
<dbReference type="GO" id="GO:1904680">
    <property type="term" value="F:peptide transmembrane transporter activity"/>
    <property type="evidence" value="ECO:0007669"/>
    <property type="project" value="TreeGrafter"/>
</dbReference>
<comment type="similarity">
    <text evidence="2">Belongs to the bacterial solute-binding protein 5 family.</text>
</comment>
<evidence type="ECO:0000256" key="1">
    <source>
        <dbReference type="ARBA" id="ARBA00004196"/>
    </source>
</evidence>
<dbReference type="PATRIC" id="fig|525362.12.peg.1046"/>
<dbReference type="HOGENOM" id="CLU_017028_0_4_9"/>
<keyword evidence="5" id="KW-0571">Peptide transport</keyword>
<dbReference type="InterPro" id="IPR030678">
    <property type="entry name" value="Peptide/Ni-bd"/>
</dbReference>
<evidence type="ECO:0000256" key="4">
    <source>
        <dbReference type="ARBA" id="ARBA00022729"/>
    </source>
</evidence>
<dbReference type="Gene3D" id="3.10.105.10">
    <property type="entry name" value="Dipeptide-binding Protein, Domain 3"/>
    <property type="match status" value="1"/>
</dbReference>
<evidence type="ECO:0000256" key="2">
    <source>
        <dbReference type="ARBA" id="ARBA00005695"/>
    </source>
</evidence>
<feature type="signal peptide" evidence="6">
    <location>
        <begin position="1"/>
        <end position="20"/>
    </location>
</feature>
<evidence type="ECO:0000313" key="8">
    <source>
        <dbReference type="EMBL" id="EFZ35707.1"/>
    </source>
</evidence>
<evidence type="ECO:0000256" key="5">
    <source>
        <dbReference type="ARBA" id="ARBA00022856"/>
    </source>
</evidence>
<sequence>MKARKIFVIAISLVSSILSVGCSSHQTKKSHAKPVKQEASMRIRGMVKMLDTVKSIDQNSIQINQNVFEGLYRYDKEGHLVLAGAKSEKTEDGGRVHVYRLRKDAKWSNGDPVVAQDYVYAWKKLLSLKESASNWTNLLILKNANEIHDGQKDMESLGVQALDDHTLKVELIGNIPYYKEIFASTAMFPQNHAVAEKYGDEYGKTSASTVFNGPFSVVGLEQGSKKWELVKNKNYWGRKDVKLKRIKYVVERDQPSDQKDFFKGKCDYVRIGCSYDEKLASKKGFHKRLIPEVSMICFNQKRQVTGNVHFRRAVTYAIDRKKIAASKTFHVKALYGIVPANYSYSPENDVDYREDAGNIVGLDKKKAQNEWKQAQKETGRNQVTLTLLFTKDMRYSDDIARKIKEDLETTLPGLQIKIKMVELNEKLERAFDHDYDMFYQSWQPSYVDPLAFIVNGGMEHLREDYHNPDYQNNLEKAATCGGDFSKRRGFIIAAEKDLVEKDAFVAPLFQQSNGYLLNPNMRCVGFVPYGSACILRDAWIKK</sequence>
<evidence type="ECO:0000256" key="3">
    <source>
        <dbReference type="ARBA" id="ARBA00022448"/>
    </source>
</evidence>
<reference evidence="8 9" key="1">
    <citation type="submission" date="2011-01" db="EMBL/GenBank/DDBJ databases">
        <authorList>
            <person name="Muzny D."/>
            <person name="Qin X."/>
            <person name="Buhay C."/>
            <person name="Dugan-Rocha S."/>
            <person name="Ding Y."/>
            <person name="Chen G."/>
            <person name="Hawes A."/>
            <person name="Holder M."/>
            <person name="Jhangiani S."/>
            <person name="Johnson A."/>
            <person name="Khan Z."/>
            <person name="Li Z."/>
            <person name="Liu W."/>
            <person name="Liu X."/>
            <person name="Perez L."/>
            <person name="Shen H."/>
            <person name="Wang Q."/>
            <person name="Watt J."/>
            <person name="Xi L."/>
            <person name="Xin Y."/>
            <person name="Zhou J."/>
            <person name="Deng J."/>
            <person name="Jiang H."/>
            <person name="Liu Y."/>
            <person name="Qu J."/>
            <person name="Song X.-Z."/>
            <person name="Zhang L."/>
            <person name="Villasana D."/>
            <person name="Johnson A."/>
            <person name="Liu J."/>
            <person name="Liyanage D."/>
            <person name="Lorensuhewa L."/>
            <person name="Robinson T."/>
            <person name="Song A."/>
            <person name="Song B.-B."/>
            <person name="Dinh H."/>
            <person name="Thornton R."/>
            <person name="Coyle M."/>
            <person name="Francisco L."/>
            <person name="Jackson L."/>
            <person name="Javaid M."/>
            <person name="Korchina V."/>
            <person name="Kovar C."/>
            <person name="Mata R."/>
            <person name="Mathew T."/>
            <person name="Ngo R."/>
            <person name="Nguyen L."/>
            <person name="Nguyen N."/>
            <person name="Okwuonu G."/>
            <person name="Ongeri F."/>
            <person name="Pham C."/>
            <person name="Simmons D."/>
            <person name="Wilczek-Boney K."/>
            <person name="Hale W."/>
            <person name="Jakkamsetti A."/>
            <person name="Pham P."/>
            <person name="Ruth R."/>
            <person name="San Lucas F."/>
            <person name="Warren J."/>
            <person name="Zhang J."/>
            <person name="Zhao Z."/>
            <person name="Zhou C."/>
            <person name="Zhu D."/>
            <person name="Lee S."/>
            <person name="Bess C."/>
            <person name="Blankenburg K."/>
            <person name="Forbes L."/>
            <person name="Fu Q."/>
            <person name="Gubbala S."/>
            <person name="Hirani K."/>
            <person name="Jayaseelan J.C."/>
            <person name="Lara F."/>
            <person name="Munidasa M."/>
            <person name="Palculict T."/>
            <person name="Patil S."/>
            <person name="Pu L.-L."/>
            <person name="Saada N."/>
            <person name="Tang L."/>
            <person name="Weissenberger G."/>
            <person name="Zhu Y."/>
            <person name="Hemphill L."/>
            <person name="Shang Y."/>
            <person name="Youmans B."/>
            <person name="Ayvaz T."/>
            <person name="Ross M."/>
            <person name="Santibanez J."/>
            <person name="Aqrawi P."/>
            <person name="Gross S."/>
            <person name="Joshi V."/>
            <person name="Fowler G."/>
            <person name="Nazareth L."/>
            <person name="Reid J."/>
            <person name="Worley K."/>
            <person name="Petrosino J."/>
            <person name="Highlander S."/>
            <person name="Gibbs R."/>
        </authorList>
    </citation>
    <scope>NUCLEOTIDE SEQUENCE [LARGE SCALE GENOMIC DNA]</scope>
    <source>
        <strain evidence="8 9">ATCC 25644</strain>
    </source>
</reference>
<comment type="caution">
    <text evidence="8">The sequence shown here is derived from an EMBL/GenBank/DDBJ whole genome shotgun (WGS) entry which is preliminary data.</text>
</comment>
<dbReference type="InterPro" id="IPR000914">
    <property type="entry name" value="SBP_5_dom"/>
</dbReference>
<feature type="domain" description="Solute-binding protein family 5" evidence="7">
    <location>
        <begin position="83"/>
        <end position="453"/>
    </location>
</feature>
<keyword evidence="4 6" id="KW-0732">Signal</keyword>
<name>E7FMP3_9LACO</name>
<feature type="chain" id="PRO_5039338007" evidence="6">
    <location>
        <begin position="21"/>
        <end position="542"/>
    </location>
</feature>
<evidence type="ECO:0000259" key="7">
    <source>
        <dbReference type="Pfam" id="PF00496"/>
    </source>
</evidence>
<dbReference type="Proteomes" id="UP000004099">
    <property type="component" value="Unassembled WGS sequence"/>
</dbReference>
<accession>E7FMP3</accession>
<dbReference type="PANTHER" id="PTHR30290:SF10">
    <property type="entry name" value="PERIPLASMIC OLIGOPEPTIDE-BINDING PROTEIN-RELATED"/>
    <property type="match status" value="1"/>
</dbReference>
<dbReference type="CDD" id="cd08504">
    <property type="entry name" value="PBP2_OppA"/>
    <property type="match status" value="1"/>
</dbReference>
<dbReference type="InterPro" id="IPR039424">
    <property type="entry name" value="SBP_5"/>
</dbReference>
<dbReference type="PROSITE" id="PS51257">
    <property type="entry name" value="PROKAR_LIPOPROTEIN"/>
    <property type="match status" value="1"/>
</dbReference>
<dbReference type="Gene3D" id="3.90.76.10">
    <property type="entry name" value="Dipeptide-binding Protein, Domain 1"/>
    <property type="match status" value="1"/>
</dbReference>
<protein>
    <submittedName>
        <fullName evidence="8">ABC transporter, substrate-binding protein, family 5</fullName>
    </submittedName>
</protein>
<dbReference type="GO" id="GO:0030313">
    <property type="term" value="C:cell envelope"/>
    <property type="evidence" value="ECO:0007669"/>
    <property type="project" value="UniProtKB-SubCell"/>
</dbReference>
<evidence type="ECO:0000313" key="9">
    <source>
        <dbReference type="Proteomes" id="UP000004099"/>
    </source>
</evidence>
<keyword evidence="3" id="KW-0813">Transport</keyword>
<comment type="subcellular location">
    <subcellularLocation>
        <location evidence="1">Cell envelope</location>
    </subcellularLocation>
</comment>
<proteinExistence type="inferred from homology"/>
<dbReference type="GO" id="GO:0015833">
    <property type="term" value="P:peptide transport"/>
    <property type="evidence" value="ECO:0007669"/>
    <property type="project" value="UniProtKB-KW"/>
</dbReference>
<dbReference type="SUPFAM" id="SSF53850">
    <property type="entry name" value="Periplasmic binding protein-like II"/>
    <property type="match status" value="1"/>
</dbReference>
<dbReference type="GO" id="GO:0042597">
    <property type="term" value="C:periplasmic space"/>
    <property type="evidence" value="ECO:0007669"/>
    <property type="project" value="UniProtKB-ARBA"/>
</dbReference>
<dbReference type="FunFam" id="3.90.76.10:FF:000001">
    <property type="entry name" value="Oligopeptide ABC transporter substrate-binding protein"/>
    <property type="match status" value="1"/>
</dbReference>
<keyword evidence="5" id="KW-0653">Protein transport</keyword>
<dbReference type="Pfam" id="PF00496">
    <property type="entry name" value="SBP_bac_5"/>
    <property type="match status" value="1"/>
</dbReference>
<organism evidence="8 9">
    <name type="scientific">Ligilactobacillus ruminis ATCC 25644</name>
    <dbReference type="NCBI Taxonomy" id="525362"/>
    <lineage>
        <taxon>Bacteria</taxon>
        <taxon>Bacillati</taxon>
        <taxon>Bacillota</taxon>
        <taxon>Bacilli</taxon>
        <taxon>Lactobacillales</taxon>
        <taxon>Lactobacillaceae</taxon>
        <taxon>Ligilactobacillus</taxon>
    </lineage>
</organism>
<evidence type="ECO:0000256" key="6">
    <source>
        <dbReference type="SAM" id="SignalP"/>
    </source>
</evidence>
<dbReference type="PIRSF" id="PIRSF002741">
    <property type="entry name" value="MppA"/>
    <property type="match status" value="1"/>
</dbReference>
<dbReference type="Gene3D" id="3.40.190.10">
    <property type="entry name" value="Periplasmic binding protein-like II"/>
    <property type="match status" value="1"/>
</dbReference>
<dbReference type="GO" id="GO:0043190">
    <property type="term" value="C:ATP-binding cassette (ABC) transporter complex"/>
    <property type="evidence" value="ECO:0007669"/>
    <property type="project" value="InterPro"/>
</dbReference>
<dbReference type="EMBL" id="ACGS02000013">
    <property type="protein sequence ID" value="EFZ35707.1"/>
    <property type="molecule type" value="Genomic_DNA"/>
</dbReference>
<dbReference type="PANTHER" id="PTHR30290">
    <property type="entry name" value="PERIPLASMIC BINDING COMPONENT OF ABC TRANSPORTER"/>
    <property type="match status" value="1"/>
</dbReference>
<dbReference type="RefSeq" id="WP_003697856.1">
    <property type="nucleotide sequence ID" value="NZ_AFYE01000057.1"/>
</dbReference>